<proteinExistence type="predicted"/>
<sequence length="396" mass="46091">MILSTETHNIKYLAFFNYYHCYGNSIQEIDTLDKCVYLTDLGTRPSSLNHSTVYSSYVKNMPDNAYGIYLGNETIINNEINKKHTDVKNISKLYFDANSKYPRFKLAAVPNICRCIKPEKADCVVINDINFSNYVPRTSVSIKSPNDVNSILILYSAIMNCYYLIDYCPNNIYNDTAREQFKLLLQPFINYDLLTIDNWGQTLIKSGILPSDCEQFYCGPIILTFNNAQTEFLDNLFTKYNKVIYDTELDLLISDNLPPMTDECLQTLSCMLSSSDQATVDMGLKMLSSYDLRLHKCSVSTILLYNWQYCKNSDVYISTGFRQVLQTLNIHPKTIDKYWIEYNINQLYEKCDNPDDLERTKKIIINHLENQIKRDWVEKYTFRYKGVNLTLNVKIE</sequence>
<accession>A0A8S5QMV2</accession>
<evidence type="ECO:0000313" key="1">
    <source>
        <dbReference type="EMBL" id="DAE20139.1"/>
    </source>
</evidence>
<name>A0A8S5QMV2_9CAUD</name>
<protein>
    <submittedName>
        <fullName evidence="1">Uncharacterized protein</fullName>
    </submittedName>
</protein>
<reference evidence="1" key="1">
    <citation type="journal article" date="2021" name="Proc. Natl. Acad. Sci. U.S.A.">
        <title>A Catalog of Tens of Thousands of Viruses from Human Metagenomes Reveals Hidden Associations with Chronic Diseases.</title>
        <authorList>
            <person name="Tisza M.J."/>
            <person name="Buck C.B."/>
        </authorList>
    </citation>
    <scope>NUCLEOTIDE SEQUENCE</scope>
    <source>
        <strain evidence="1">CtYsL76</strain>
    </source>
</reference>
<organism evidence="1">
    <name type="scientific">CrAss-like virus sp. ctYsL76</name>
    <dbReference type="NCBI Taxonomy" id="2826826"/>
    <lineage>
        <taxon>Viruses</taxon>
        <taxon>Duplodnaviria</taxon>
        <taxon>Heunggongvirae</taxon>
        <taxon>Uroviricota</taxon>
        <taxon>Caudoviricetes</taxon>
        <taxon>Crassvirales</taxon>
    </lineage>
</organism>
<dbReference type="EMBL" id="BK015689">
    <property type="protein sequence ID" value="DAE20139.1"/>
    <property type="molecule type" value="Genomic_DNA"/>
</dbReference>